<dbReference type="RefSeq" id="WP_164348184.1">
    <property type="nucleotide sequence ID" value="NZ_JAAGLQ010000570.1"/>
</dbReference>
<evidence type="ECO:0000313" key="4">
    <source>
        <dbReference type="Proteomes" id="UP000471293"/>
    </source>
</evidence>
<dbReference type="Proteomes" id="UP000471293">
    <property type="component" value="Unassembled WGS sequence"/>
</dbReference>
<dbReference type="AlphaFoldDB" id="A0A6N9U586"/>
<feature type="compositionally biased region" description="Basic and acidic residues" evidence="1">
    <location>
        <begin position="13"/>
        <end position="24"/>
    </location>
</feature>
<feature type="domain" description="wHTH-Hsp90 Na associated" evidence="2">
    <location>
        <begin position="204"/>
        <end position="256"/>
    </location>
</feature>
<dbReference type="Pfam" id="PF24410">
    <property type="entry name" value="wHTH-HSP90_Na-assoc"/>
    <property type="match status" value="6"/>
</dbReference>
<dbReference type="InterPro" id="IPR056507">
    <property type="entry name" value="wHTH-HSP90_Na-assoc"/>
</dbReference>
<feature type="region of interest" description="Disordered" evidence="1">
    <location>
        <begin position="1"/>
        <end position="26"/>
    </location>
</feature>
<evidence type="ECO:0000313" key="3">
    <source>
        <dbReference type="EMBL" id="NEA18994.1"/>
    </source>
</evidence>
<feature type="domain" description="wHTH-Hsp90 Na associated" evidence="2">
    <location>
        <begin position="354"/>
        <end position="383"/>
    </location>
</feature>
<comment type="caution">
    <text evidence="3">The sequence shown here is derived from an EMBL/GenBank/DDBJ whole genome shotgun (WGS) entry which is preliminary data.</text>
</comment>
<feature type="domain" description="wHTH-Hsp90 Na associated" evidence="2">
    <location>
        <begin position="268"/>
        <end position="324"/>
    </location>
</feature>
<reference evidence="3 4" key="1">
    <citation type="submission" date="2020-01" db="EMBL/GenBank/DDBJ databases">
        <title>Insect and environment-associated Actinomycetes.</title>
        <authorList>
            <person name="Currrie C."/>
            <person name="Chevrette M."/>
            <person name="Carlson C."/>
            <person name="Stubbendieck R."/>
            <person name="Wendt-Pienkowski E."/>
        </authorList>
    </citation>
    <scope>NUCLEOTIDE SEQUENCE [LARGE SCALE GENOMIC DNA]</scope>
    <source>
        <strain evidence="3 4">SID11342</strain>
    </source>
</reference>
<protein>
    <recommendedName>
        <fullName evidence="2">wHTH-Hsp90 Na associated domain-containing protein</fullName>
    </recommendedName>
</protein>
<feature type="domain" description="wHTH-Hsp90 Na associated" evidence="2">
    <location>
        <begin position="80"/>
        <end position="132"/>
    </location>
</feature>
<sequence length="400" mass="42720">MTDAPHAPVSGDPDDRRVAGRLLRDGPPWLDPGKPVPYGHLLASAALLRCAPAAVVSRLAALGYHEVERPGGPLPEAVAPEDTVLLRPLGKEYDFDWLDVTAPVPLRQTVVLAEQLGVAPAEVARRLTALGYHYPAVAGPLPETHDARDVLLIRTDAKGNGEWLDHGEQARARHVLDIATRLKCGPHAAALRLVALGVRLPYTPHPDDDRLLGLTGRPGDGLDFAMAAQSPGHVLDAARATGRRPADVVARLAELGCWGTGEVLVPDVPEPDDLVVLSERLDGRAPWLRVNGVVGVALRHVLRAALVTGRGPAATAERLAALGHRLHKNAIPPAVADEEDIRLLGTVDRSFLDGVHLEHVLRSASLTCRSPADVAARLTTLGYRLPDEVVYPETRAVPRG</sequence>
<feature type="domain" description="wHTH-Hsp90 Na associated" evidence="2">
    <location>
        <begin position="146"/>
        <end position="197"/>
    </location>
</feature>
<proteinExistence type="predicted"/>
<gene>
    <name evidence="3" type="ORF">G3I29_26550</name>
</gene>
<evidence type="ECO:0000256" key="1">
    <source>
        <dbReference type="SAM" id="MobiDB-lite"/>
    </source>
</evidence>
<feature type="domain" description="wHTH-Hsp90 Na associated" evidence="2">
    <location>
        <begin position="12"/>
        <end position="64"/>
    </location>
</feature>
<evidence type="ECO:0000259" key="2">
    <source>
        <dbReference type="Pfam" id="PF24410"/>
    </source>
</evidence>
<organism evidence="3 4">
    <name type="scientific">Streptomyces halstedii</name>
    <dbReference type="NCBI Taxonomy" id="1944"/>
    <lineage>
        <taxon>Bacteria</taxon>
        <taxon>Bacillati</taxon>
        <taxon>Actinomycetota</taxon>
        <taxon>Actinomycetes</taxon>
        <taxon>Kitasatosporales</taxon>
        <taxon>Streptomycetaceae</taxon>
        <taxon>Streptomyces</taxon>
    </lineage>
</organism>
<accession>A0A6N9U586</accession>
<name>A0A6N9U586_STRHA</name>
<dbReference type="EMBL" id="JAAGLQ010000570">
    <property type="protein sequence ID" value="NEA18994.1"/>
    <property type="molecule type" value="Genomic_DNA"/>
</dbReference>